<dbReference type="RefSeq" id="WP_344673914.1">
    <property type="nucleotide sequence ID" value="NZ_BAAAZI010000006.1"/>
</dbReference>
<evidence type="ECO:0008006" key="4">
    <source>
        <dbReference type="Google" id="ProtNLM"/>
    </source>
</evidence>
<feature type="transmembrane region" description="Helical" evidence="1">
    <location>
        <begin position="183"/>
        <end position="204"/>
    </location>
</feature>
<dbReference type="EMBL" id="BAAAZI010000006">
    <property type="protein sequence ID" value="GAA4137758.1"/>
    <property type="molecule type" value="Genomic_DNA"/>
</dbReference>
<feature type="transmembrane region" description="Helical" evidence="1">
    <location>
        <begin position="97"/>
        <end position="115"/>
    </location>
</feature>
<organism evidence="2 3">
    <name type="scientific">Sphingobacterium kyonggiense</name>
    <dbReference type="NCBI Taxonomy" id="714075"/>
    <lineage>
        <taxon>Bacteria</taxon>
        <taxon>Pseudomonadati</taxon>
        <taxon>Bacteroidota</taxon>
        <taxon>Sphingobacteriia</taxon>
        <taxon>Sphingobacteriales</taxon>
        <taxon>Sphingobacteriaceae</taxon>
        <taxon>Sphingobacterium</taxon>
    </lineage>
</organism>
<evidence type="ECO:0000313" key="2">
    <source>
        <dbReference type="EMBL" id="GAA4137758.1"/>
    </source>
</evidence>
<protein>
    <recommendedName>
        <fullName evidence="4">DUF1129 family protein</fullName>
    </recommendedName>
</protein>
<evidence type="ECO:0000313" key="3">
    <source>
        <dbReference type="Proteomes" id="UP001500101"/>
    </source>
</evidence>
<accession>A0ABP7YL34</accession>
<reference evidence="3" key="1">
    <citation type="journal article" date="2019" name="Int. J. Syst. Evol. Microbiol.">
        <title>The Global Catalogue of Microorganisms (GCM) 10K type strain sequencing project: providing services to taxonomists for standard genome sequencing and annotation.</title>
        <authorList>
            <consortium name="The Broad Institute Genomics Platform"/>
            <consortium name="The Broad Institute Genome Sequencing Center for Infectious Disease"/>
            <person name="Wu L."/>
            <person name="Ma J."/>
        </authorList>
    </citation>
    <scope>NUCLEOTIDE SEQUENCE [LARGE SCALE GENOMIC DNA]</scope>
    <source>
        <strain evidence="3">JCM 16704</strain>
    </source>
</reference>
<sequence length="225" mass="26449">MISKKLNKAELKTLLSFIEKKGHPYVDVQLEILDHFACKVEDLMSSNQHLVLSEAMDKAYSSFGIYGFSEIADSYGWGLNRKFLHKLPAELWKYMKGWYSIIFIIYFSLFGYFIPADRTPFWDGFILGAVVILILMTLVYIFKYRPIYNKYMLYRGYLGLMIPLMFGSSVLLMSGWIGEILPVNIYHFFVFLVTYFSYALLTIFERNLKSIVNRVDEMELETYYS</sequence>
<evidence type="ECO:0000256" key="1">
    <source>
        <dbReference type="SAM" id="Phobius"/>
    </source>
</evidence>
<keyword evidence="1" id="KW-0472">Membrane</keyword>
<proteinExistence type="predicted"/>
<feature type="transmembrane region" description="Helical" evidence="1">
    <location>
        <begin position="121"/>
        <end position="142"/>
    </location>
</feature>
<gene>
    <name evidence="2" type="ORF">GCM10022216_14070</name>
</gene>
<comment type="caution">
    <text evidence="2">The sequence shown here is derived from an EMBL/GenBank/DDBJ whole genome shotgun (WGS) entry which is preliminary data.</text>
</comment>
<dbReference type="Proteomes" id="UP001500101">
    <property type="component" value="Unassembled WGS sequence"/>
</dbReference>
<feature type="transmembrane region" description="Helical" evidence="1">
    <location>
        <begin position="154"/>
        <end position="177"/>
    </location>
</feature>
<keyword evidence="1" id="KW-0812">Transmembrane</keyword>
<keyword evidence="3" id="KW-1185">Reference proteome</keyword>
<name>A0ABP7YL34_9SPHI</name>
<keyword evidence="1" id="KW-1133">Transmembrane helix</keyword>